<dbReference type="AlphaFoldDB" id="N6Z6P5"/>
<organism evidence="1 2">
    <name type="scientific">Thauera linaloolentis (strain DSM 12138 / JCM 21573 / CCUG 41526 / CIP 105981 / IAM 15112 / NBRC 102519 / 47Lol)</name>
    <dbReference type="NCBI Taxonomy" id="1123367"/>
    <lineage>
        <taxon>Bacteria</taxon>
        <taxon>Pseudomonadati</taxon>
        <taxon>Pseudomonadota</taxon>
        <taxon>Betaproteobacteria</taxon>
        <taxon>Rhodocyclales</taxon>
        <taxon>Zoogloeaceae</taxon>
        <taxon>Thauera</taxon>
    </lineage>
</organism>
<evidence type="ECO:0000313" key="2">
    <source>
        <dbReference type="Proteomes" id="UP000013232"/>
    </source>
</evidence>
<proteinExistence type="predicted"/>
<protein>
    <submittedName>
        <fullName evidence="1">Uncharacterized protein</fullName>
    </submittedName>
</protein>
<sequence>MSTVASRVIRSSPHRDTAQTWALIVELLTQGKEGTAKAELQSVAGVAGSIIAERAPKDAAIVVTCNGPRTRVYCLYDEDAIDGADAKEDALGFDPLKGDWSVSLPCPADDLEWVQRALKAKSTRITARDQTATLGESEKAAAQSQGLSLNVDAFLKS</sequence>
<dbReference type="RefSeq" id="WP_004333158.1">
    <property type="nucleotide sequence ID" value="NZ_AMXE01000004.1"/>
</dbReference>
<accession>N6Z6P5</accession>
<dbReference type="eggNOG" id="ENOG502Z9RP">
    <property type="taxonomic scope" value="Bacteria"/>
</dbReference>
<reference evidence="1 2" key="1">
    <citation type="submission" date="2012-09" db="EMBL/GenBank/DDBJ databases">
        <title>Draft Genome Sequences of 6 Strains from Genus Thauera.</title>
        <authorList>
            <person name="Liu B."/>
            <person name="Shapleigh J.P."/>
            <person name="Frostegard A.H."/>
        </authorList>
    </citation>
    <scope>NUCLEOTIDE SEQUENCE [LARGE SCALE GENOMIC DNA]</scope>
    <source>
        <strain evidence="2">47Lol / DSM 12138</strain>
    </source>
</reference>
<evidence type="ECO:0000313" key="1">
    <source>
        <dbReference type="EMBL" id="ENO90222.1"/>
    </source>
</evidence>
<name>N6Z6P5_THAL4</name>
<comment type="caution">
    <text evidence="1">The sequence shown here is derived from an EMBL/GenBank/DDBJ whole genome shotgun (WGS) entry which is preliminary data.</text>
</comment>
<dbReference type="Proteomes" id="UP000013232">
    <property type="component" value="Unassembled WGS sequence"/>
</dbReference>
<dbReference type="EMBL" id="AMXE01000004">
    <property type="protein sequence ID" value="ENO90222.1"/>
    <property type="molecule type" value="Genomic_DNA"/>
</dbReference>
<dbReference type="STRING" id="1123367.GCA_000621305_02353"/>
<keyword evidence="2" id="KW-1185">Reference proteome</keyword>
<gene>
    <name evidence="1" type="ORF">C666_02120</name>
</gene>
<dbReference type="OrthoDB" id="9017279at2"/>